<dbReference type="KEGG" id="tbw:NCTC13354_00198"/>
<dbReference type="AlphaFoldDB" id="A0A448PC17"/>
<dbReference type="PANTHER" id="PTHR43072">
    <property type="entry name" value="N-ACETYLTRANSFERASE"/>
    <property type="match status" value="1"/>
</dbReference>
<organism evidence="2 3">
    <name type="scientific">Trueperella bialowiezensis</name>
    <dbReference type="NCBI Taxonomy" id="312285"/>
    <lineage>
        <taxon>Bacteria</taxon>
        <taxon>Bacillati</taxon>
        <taxon>Actinomycetota</taxon>
        <taxon>Actinomycetes</taxon>
        <taxon>Actinomycetales</taxon>
        <taxon>Actinomycetaceae</taxon>
        <taxon>Trueperella</taxon>
    </lineage>
</organism>
<dbReference type="CDD" id="cd04301">
    <property type="entry name" value="NAT_SF"/>
    <property type="match status" value="1"/>
</dbReference>
<dbReference type="OrthoDB" id="9799092at2"/>
<dbReference type="Gene3D" id="3.40.630.30">
    <property type="match status" value="1"/>
</dbReference>
<keyword evidence="3" id="KW-1185">Reference proteome</keyword>
<protein>
    <submittedName>
        <fullName evidence="2">Predicted acetyltransferase involved in intracellular survival and related acetyltransferases</fullName>
    </submittedName>
</protein>
<evidence type="ECO:0000313" key="2">
    <source>
        <dbReference type="EMBL" id="VEI12515.1"/>
    </source>
</evidence>
<proteinExistence type="predicted"/>
<evidence type="ECO:0000259" key="1">
    <source>
        <dbReference type="PROSITE" id="PS51186"/>
    </source>
</evidence>
<accession>A0A448PC17</accession>
<sequence>MSVSPWQWQPLTASDAPEILDLISRIEDSDNAPIRTTRGEVESYFHASHEWRAQGAWVDGELVAFGLARMPLSVLAMPITISGGVAPQWRARGLGKDLLDRQLHAARRLADIAGTDEAAVHMYAESSQSGLLELAQSIGFEHHSQFIQMRRSLDEPLTNSAESTYVQIVKLTEEWMKPARKTHNRVFSQSAPPTWTKLNTEAWNARMETMERDWCLVALDTFGDRPRLAGYLLASRFSSDISTDGPLDDEGYVEEIVVAPQWRGMNIARTLIYSAIERFRAAGLSYIGLDVNVDAENSDLVTLFEHFGFSQISKTYILATTV</sequence>
<reference evidence="2 3" key="1">
    <citation type="submission" date="2018-12" db="EMBL/GenBank/DDBJ databases">
        <authorList>
            <consortium name="Pathogen Informatics"/>
        </authorList>
    </citation>
    <scope>NUCLEOTIDE SEQUENCE [LARGE SCALE GENOMIC DNA]</scope>
    <source>
        <strain evidence="2 3">NCTC13354</strain>
    </source>
</reference>
<dbReference type="InterPro" id="IPR016181">
    <property type="entry name" value="Acyl_CoA_acyltransferase"/>
</dbReference>
<dbReference type="SUPFAM" id="SSF55729">
    <property type="entry name" value="Acyl-CoA N-acyltransferases (Nat)"/>
    <property type="match status" value="2"/>
</dbReference>
<dbReference type="EMBL" id="LR134476">
    <property type="protein sequence ID" value="VEI12515.1"/>
    <property type="molecule type" value="Genomic_DNA"/>
</dbReference>
<gene>
    <name evidence="2" type="ORF">NCTC13354_00198</name>
</gene>
<evidence type="ECO:0000313" key="3">
    <source>
        <dbReference type="Proteomes" id="UP000269542"/>
    </source>
</evidence>
<feature type="domain" description="N-acetyltransferase" evidence="1">
    <location>
        <begin position="1"/>
        <end position="158"/>
    </location>
</feature>
<dbReference type="InterPro" id="IPR000182">
    <property type="entry name" value="GNAT_dom"/>
</dbReference>
<dbReference type="RefSeq" id="WP_126415714.1">
    <property type="nucleotide sequence ID" value="NZ_LR134476.1"/>
</dbReference>
<name>A0A448PC17_9ACTO</name>
<feature type="domain" description="N-acetyltransferase" evidence="1">
    <location>
        <begin position="166"/>
        <end position="322"/>
    </location>
</feature>
<keyword evidence="2" id="KW-0808">Transferase</keyword>
<dbReference type="Proteomes" id="UP000269542">
    <property type="component" value="Chromosome"/>
</dbReference>
<dbReference type="GO" id="GO:0016747">
    <property type="term" value="F:acyltransferase activity, transferring groups other than amino-acyl groups"/>
    <property type="evidence" value="ECO:0007669"/>
    <property type="project" value="InterPro"/>
</dbReference>
<dbReference type="Pfam" id="PF00583">
    <property type="entry name" value="Acetyltransf_1"/>
    <property type="match status" value="1"/>
</dbReference>
<dbReference type="PROSITE" id="PS51186">
    <property type="entry name" value="GNAT"/>
    <property type="match status" value="2"/>
</dbReference>